<feature type="compositionally biased region" description="Acidic residues" evidence="3">
    <location>
        <begin position="61"/>
        <end position="71"/>
    </location>
</feature>
<proteinExistence type="inferred from homology"/>
<feature type="region of interest" description="Disordered" evidence="3">
    <location>
        <begin position="140"/>
        <end position="160"/>
    </location>
</feature>
<evidence type="ECO:0000313" key="6">
    <source>
        <dbReference type="Proteomes" id="UP000800235"/>
    </source>
</evidence>
<evidence type="ECO:0000256" key="1">
    <source>
        <dbReference type="ARBA" id="ARBA00010465"/>
    </source>
</evidence>
<evidence type="ECO:0000259" key="4">
    <source>
        <dbReference type="PROSITE" id="PS51279"/>
    </source>
</evidence>
<comment type="caution">
    <text evidence="5">The sequence shown here is derived from an EMBL/GenBank/DDBJ whole genome shotgun (WGS) entry which is preliminary data.</text>
</comment>
<feature type="domain" description="BCNT-C" evidence="4">
    <location>
        <begin position="263"/>
        <end position="342"/>
    </location>
</feature>
<evidence type="ECO:0000256" key="3">
    <source>
        <dbReference type="SAM" id="MobiDB-lite"/>
    </source>
</evidence>
<dbReference type="GO" id="GO:0000812">
    <property type="term" value="C:Swr1 complex"/>
    <property type="evidence" value="ECO:0007669"/>
    <property type="project" value="TreeGrafter"/>
</dbReference>
<reference evidence="5" key="1">
    <citation type="journal article" date="2020" name="Stud. Mycol.">
        <title>101 Dothideomycetes genomes: a test case for predicting lifestyles and emergence of pathogens.</title>
        <authorList>
            <person name="Haridas S."/>
            <person name="Albert R."/>
            <person name="Binder M."/>
            <person name="Bloem J."/>
            <person name="Labutti K."/>
            <person name="Salamov A."/>
            <person name="Andreopoulos B."/>
            <person name="Baker S."/>
            <person name="Barry K."/>
            <person name="Bills G."/>
            <person name="Bluhm B."/>
            <person name="Cannon C."/>
            <person name="Castanera R."/>
            <person name="Culley D."/>
            <person name="Daum C."/>
            <person name="Ezra D."/>
            <person name="Gonzalez J."/>
            <person name="Henrissat B."/>
            <person name="Kuo A."/>
            <person name="Liang C."/>
            <person name="Lipzen A."/>
            <person name="Lutzoni F."/>
            <person name="Magnuson J."/>
            <person name="Mondo S."/>
            <person name="Nolan M."/>
            <person name="Ohm R."/>
            <person name="Pangilinan J."/>
            <person name="Park H.-J."/>
            <person name="Ramirez L."/>
            <person name="Alfaro M."/>
            <person name="Sun H."/>
            <person name="Tritt A."/>
            <person name="Yoshinaga Y."/>
            <person name="Zwiers L.-H."/>
            <person name="Turgeon B."/>
            <person name="Goodwin S."/>
            <person name="Spatafora J."/>
            <person name="Crous P."/>
            <person name="Grigoriev I."/>
        </authorList>
    </citation>
    <scope>NUCLEOTIDE SEQUENCE</scope>
    <source>
        <strain evidence="5">CBS 130266</strain>
    </source>
</reference>
<feature type="region of interest" description="Disordered" evidence="3">
    <location>
        <begin position="193"/>
        <end position="249"/>
    </location>
</feature>
<dbReference type="InterPro" id="IPR027124">
    <property type="entry name" value="Swc5/CFDP1/2"/>
</dbReference>
<dbReference type="InterPro" id="IPR011421">
    <property type="entry name" value="BCNT-C"/>
</dbReference>
<dbReference type="AlphaFoldDB" id="A0A9P4NUB6"/>
<evidence type="ECO:0000313" key="5">
    <source>
        <dbReference type="EMBL" id="KAF2431351.1"/>
    </source>
</evidence>
<feature type="compositionally biased region" description="Basic and acidic residues" evidence="3">
    <location>
        <begin position="196"/>
        <end position="208"/>
    </location>
</feature>
<name>A0A9P4NUB6_9PEZI</name>
<dbReference type="OrthoDB" id="445677at2759"/>
<feature type="region of interest" description="Disordered" evidence="3">
    <location>
        <begin position="1"/>
        <end position="123"/>
    </location>
</feature>
<accession>A0A9P4NUB6</accession>
<evidence type="ECO:0000256" key="2">
    <source>
        <dbReference type="ARBA" id="ARBA00019138"/>
    </source>
</evidence>
<organism evidence="5 6">
    <name type="scientific">Tothia fuscella</name>
    <dbReference type="NCBI Taxonomy" id="1048955"/>
    <lineage>
        <taxon>Eukaryota</taxon>
        <taxon>Fungi</taxon>
        <taxon>Dikarya</taxon>
        <taxon>Ascomycota</taxon>
        <taxon>Pezizomycotina</taxon>
        <taxon>Dothideomycetes</taxon>
        <taxon>Pleosporomycetidae</taxon>
        <taxon>Venturiales</taxon>
        <taxon>Cylindrosympodiaceae</taxon>
        <taxon>Tothia</taxon>
    </lineage>
</organism>
<dbReference type="PANTHER" id="PTHR48407:SF1">
    <property type="entry name" value="CRANIOFACIAL DEVELOPMENT PROTEIN 1"/>
    <property type="match status" value="1"/>
</dbReference>
<dbReference type="Pfam" id="PF07572">
    <property type="entry name" value="BCNT"/>
    <property type="match status" value="1"/>
</dbReference>
<gene>
    <name evidence="5" type="ORF">EJ08DRAFT_184155</name>
</gene>
<dbReference type="PROSITE" id="PS51279">
    <property type="entry name" value="BCNT_C"/>
    <property type="match status" value="1"/>
</dbReference>
<keyword evidence="6" id="KW-1185">Reference proteome</keyword>
<protein>
    <recommendedName>
        <fullName evidence="2">SWR1-complex protein 5</fullName>
    </recommendedName>
</protein>
<feature type="compositionally biased region" description="Basic residues" evidence="3">
    <location>
        <begin position="44"/>
        <end position="56"/>
    </location>
</feature>
<sequence length="342" mass="38378">MLQPQSEPVEHDDDYKSAEDEDFNPEAQNAEPQDSSSEEDAAPKSKHVKNQNRKRARHDDDVIDAELDSEDDKLIANAKKRRKKQKKSGSENGFSDESGGEGGLIKTRAQRRQEPFERRALARTDGATIDVDALWKQLSSMPIGRPPEAAKPRPVDNPDDYIIIKRNTTFAGQTTKEERRVLKSSAEARVYLAEQEAQRQRQSAKEAEEQANLSLNAASGEPQPSPRRRPLKRPSRFEPNPLGEVKGLAPHLQLRWPRNAALFDSENVIGARGPPRLDPATKLNTVQKSKQDWASYVDKAGIAEELDEYGKSKQSYAGRAALLNRLESQREGERLQAKQKTT</sequence>
<dbReference type="PANTHER" id="PTHR48407">
    <property type="entry name" value="CRANIOFACIAL DEVELOPMENT PROTEIN 1"/>
    <property type="match status" value="1"/>
</dbReference>
<feature type="compositionally biased region" description="Polar residues" evidence="3">
    <location>
        <begin position="26"/>
        <end position="35"/>
    </location>
</feature>
<dbReference type="EMBL" id="MU007032">
    <property type="protein sequence ID" value="KAF2431351.1"/>
    <property type="molecule type" value="Genomic_DNA"/>
</dbReference>
<dbReference type="Proteomes" id="UP000800235">
    <property type="component" value="Unassembled WGS sequence"/>
</dbReference>
<feature type="compositionally biased region" description="Basic residues" evidence="3">
    <location>
        <begin position="78"/>
        <end position="87"/>
    </location>
</feature>
<comment type="similarity">
    <text evidence="1">Belongs to the SWC5 family.</text>
</comment>
<feature type="compositionally biased region" description="Basic and acidic residues" evidence="3">
    <location>
        <begin position="111"/>
        <end position="122"/>
    </location>
</feature>